<dbReference type="AlphaFoldDB" id="A0A1B0DHW7"/>
<reference evidence="2" key="1">
    <citation type="submission" date="2022-08" db="UniProtKB">
        <authorList>
            <consortium name="EnsemblMetazoa"/>
        </authorList>
    </citation>
    <scope>IDENTIFICATION</scope>
    <source>
        <strain evidence="2">Israel</strain>
    </source>
</reference>
<dbReference type="InterPro" id="IPR046350">
    <property type="entry name" value="Cystatin_sf"/>
</dbReference>
<protein>
    <submittedName>
        <fullName evidence="2">Uncharacterized protein</fullName>
    </submittedName>
</protein>
<dbReference type="Proteomes" id="UP000092462">
    <property type="component" value="Unassembled WGS sequence"/>
</dbReference>
<organism evidence="2 3">
    <name type="scientific">Phlebotomus papatasi</name>
    <name type="common">Sandfly</name>
    <dbReference type="NCBI Taxonomy" id="29031"/>
    <lineage>
        <taxon>Eukaryota</taxon>
        <taxon>Metazoa</taxon>
        <taxon>Ecdysozoa</taxon>
        <taxon>Arthropoda</taxon>
        <taxon>Hexapoda</taxon>
        <taxon>Insecta</taxon>
        <taxon>Pterygota</taxon>
        <taxon>Neoptera</taxon>
        <taxon>Endopterygota</taxon>
        <taxon>Diptera</taxon>
        <taxon>Nematocera</taxon>
        <taxon>Psychodoidea</taxon>
        <taxon>Psychodidae</taxon>
        <taxon>Phlebotomus</taxon>
        <taxon>Phlebotomus</taxon>
    </lineage>
</organism>
<evidence type="ECO:0000313" key="3">
    <source>
        <dbReference type="Proteomes" id="UP000092462"/>
    </source>
</evidence>
<dbReference type="EMBL" id="AJVK01061688">
    <property type="status" value="NOT_ANNOTATED_CDS"/>
    <property type="molecule type" value="Genomic_DNA"/>
</dbReference>
<evidence type="ECO:0000313" key="2">
    <source>
        <dbReference type="EnsemblMetazoa" id="PPAI007751-PA"/>
    </source>
</evidence>
<proteinExistence type="inferred from homology"/>
<dbReference type="SUPFAM" id="SSF54403">
    <property type="entry name" value="Cystatin/monellin"/>
    <property type="match status" value="1"/>
</dbReference>
<comment type="similarity">
    <text evidence="1">Belongs to the cystatin family.</text>
</comment>
<keyword evidence="3" id="KW-1185">Reference proteome</keyword>
<sequence>MLLARLSALTGVMRRDGGRGSPVGVRILVYHGLFESVMSYAALVWGAARKDLLKKVQVAQNRFLRGVPGGHQQFQHESNSQFLALIEEERENINSLVGGNLKLKKIVHCTKQVVAGILYHITAEFEDDSSQIAKYSFKLIDRPWDKPEKRVFDHKKVE</sequence>
<dbReference type="GO" id="GO:0004869">
    <property type="term" value="F:cysteine-type endopeptidase inhibitor activity"/>
    <property type="evidence" value="ECO:0007669"/>
    <property type="project" value="InterPro"/>
</dbReference>
<name>A0A1B0DHW7_PHLPP</name>
<dbReference type="PROSITE" id="PS00287">
    <property type="entry name" value="CYSTATIN"/>
    <property type="match status" value="1"/>
</dbReference>
<accession>A0A1B0DHW7</accession>
<dbReference type="VEuPathDB" id="VectorBase:PPAI007751"/>
<dbReference type="CDD" id="cd00042">
    <property type="entry name" value="CY"/>
    <property type="match status" value="1"/>
</dbReference>
<dbReference type="EnsemblMetazoa" id="PPAI007751-RA">
    <property type="protein sequence ID" value="PPAI007751-PA"/>
    <property type="gene ID" value="PPAI007751"/>
</dbReference>
<dbReference type="Gene3D" id="3.10.450.10">
    <property type="match status" value="1"/>
</dbReference>
<evidence type="ECO:0000256" key="1">
    <source>
        <dbReference type="ARBA" id="ARBA00009403"/>
    </source>
</evidence>
<dbReference type="InterPro" id="IPR018073">
    <property type="entry name" value="Prot_inh_cystat_CS"/>
</dbReference>
<dbReference type="InterPro" id="IPR000010">
    <property type="entry name" value="Cystatin_dom"/>
</dbReference>
<dbReference type="VEuPathDB" id="VectorBase:PPAPM1_000213"/>